<evidence type="ECO:0000313" key="6">
    <source>
        <dbReference type="Proteomes" id="UP001478817"/>
    </source>
</evidence>
<evidence type="ECO:0000256" key="1">
    <source>
        <dbReference type="ARBA" id="ARBA00023015"/>
    </source>
</evidence>
<dbReference type="InterPro" id="IPR050679">
    <property type="entry name" value="Bact_HTH_transcr_reg"/>
</dbReference>
<dbReference type="Proteomes" id="UP001478817">
    <property type="component" value="Unassembled WGS sequence"/>
</dbReference>
<dbReference type="InterPro" id="IPR036390">
    <property type="entry name" value="WH_DNA-bd_sf"/>
</dbReference>
<name>A0ABV1IEL2_9ACTN</name>
<keyword evidence="6" id="KW-1185">Reference proteome</keyword>
<dbReference type="Gene3D" id="1.10.10.10">
    <property type="entry name" value="Winged helix-like DNA-binding domain superfamily/Winged helix DNA-binding domain"/>
    <property type="match status" value="1"/>
</dbReference>
<dbReference type="PANTHER" id="PTHR44846">
    <property type="entry name" value="MANNOSYL-D-GLYCERATE TRANSPORT/METABOLISM SYSTEM REPRESSOR MNGR-RELATED"/>
    <property type="match status" value="1"/>
</dbReference>
<dbReference type="Gene3D" id="3.40.1410.10">
    <property type="entry name" value="Chorismate lyase-like"/>
    <property type="match status" value="1"/>
</dbReference>
<dbReference type="PRINTS" id="PR00035">
    <property type="entry name" value="HTHGNTR"/>
</dbReference>
<evidence type="ECO:0000256" key="3">
    <source>
        <dbReference type="ARBA" id="ARBA00023163"/>
    </source>
</evidence>
<gene>
    <name evidence="5" type="ORF">AAAT05_03090</name>
</gene>
<dbReference type="InterPro" id="IPR011663">
    <property type="entry name" value="UTRA"/>
</dbReference>
<dbReference type="InterPro" id="IPR036388">
    <property type="entry name" value="WH-like_DNA-bd_sf"/>
</dbReference>
<accession>A0ABV1IEL2</accession>
<proteinExistence type="predicted"/>
<dbReference type="SMART" id="SM00866">
    <property type="entry name" value="UTRA"/>
    <property type="match status" value="1"/>
</dbReference>
<keyword evidence="1" id="KW-0805">Transcription regulation</keyword>
<keyword evidence="2" id="KW-0238">DNA-binding</keyword>
<dbReference type="SUPFAM" id="SSF64288">
    <property type="entry name" value="Chorismate lyase-like"/>
    <property type="match status" value="1"/>
</dbReference>
<dbReference type="Pfam" id="PF00392">
    <property type="entry name" value="GntR"/>
    <property type="match status" value="1"/>
</dbReference>
<dbReference type="PROSITE" id="PS50949">
    <property type="entry name" value="HTH_GNTR"/>
    <property type="match status" value="1"/>
</dbReference>
<reference evidence="5 6" key="1">
    <citation type="submission" date="2024-04" db="EMBL/GenBank/DDBJ databases">
        <title>Human intestinal bacterial collection.</title>
        <authorList>
            <person name="Pauvert C."/>
            <person name="Hitch T.C.A."/>
            <person name="Clavel T."/>
        </authorList>
    </citation>
    <scope>NUCLEOTIDE SEQUENCE [LARGE SCALE GENOMIC DNA]</scope>
    <source>
        <strain evidence="5 6">CLA-AA-H197</strain>
    </source>
</reference>
<comment type="caution">
    <text evidence="5">The sequence shown here is derived from an EMBL/GenBank/DDBJ whole genome shotgun (WGS) entry which is preliminary data.</text>
</comment>
<dbReference type="Pfam" id="PF07702">
    <property type="entry name" value="UTRA"/>
    <property type="match status" value="1"/>
</dbReference>
<evidence type="ECO:0000313" key="5">
    <source>
        <dbReference type="EMBL" id="MEQ2637329.1"/>
    </source>
</evidence>
<organism evidence="5 6">
    <name type="scientific">Paratractidigestivibacter faecalis</name>
    <dbReference type="NCBI Taxonomy" id="2292441"/>
    <lineage>
        <taxon>Bacteria</taxon>
        <taxon>Bacillati</taxon>
        <taxon>Actinomycetota</taxon>
        <taxon>Coriobacteriia</taxon>
        <taxon>Coriobacteriales</taxon>
        <taxon>Atopobiaceae</taxon>
        <taxon>Paratractidigestivibacter</taxon>
    </lineage>
</organism>
<evidence type="ECO:0000259" key="4">
    <source>
        <dbReference type="PROSITE" id="PS50949"/>
    </source>
</evidence>
<dbReference type="InterPro" id="IPR000524">
    <property type="entry name" value="Tscrpt_reg_HTH_GntR"/>
</dbReference>
<dbReference type="SMART" id="SM00345">
    <property type="entry name" value="HTH_GNTR"/>
    <property type="match status" value="1"/>
</dbReference>
<dbReference type="SUPFAM" id="SSF46785">
    <property type="entry name" value="Winged helix' DNA-binding domain"/>
    <property type="match status" value="1"/>
</dbReference>
<evidence type="ECO:0000256" key="2">
    <source>
        <dbReference type="ARBA" id="ARBA00023125"/>
    </source>
</evidence>
<keyword evidence="3" id="KW-0804">Transcription</keyword>
<dbReference type="CDD" id="cd07377">
    <property type="entry name" value="WHTH_GntR"/>
    <property type="match status" value="1"/>
</dbReference>
<sequence length="237" mass="26236">MSKEPKYRRVEESIRQMIQLGTLKVGDQIPTEEELCEKFGFSRMTVNKALSNLSASGYIERVPGRGSFVRRHHVDKSLSAGTSFTEDMAAIGLKAGSKLLTYEVVPASTYPKAQEALELTDDDLIHHFVRLRTGDDIPVAISDTCISAAVIPAISVECLNGSFYEYVRSLGINTGLCRMSISAVIPTPEQQNLLRAKDIALLAVRHTTCADIGGEQVTYEYITTYYNGDSYTYDYTI</sequence>
<dbReference type="EMBL" id="JBBNGS010000004">
    <property type="protein sequence ID" value="MEQ2637329.1"/>
    <property type="molecule type" value="Genomic_DNA"/>
</dbReference>
<dbReference type="RefSeq" id="WP_349181806.1">
    <property type="nucleotide sequence ID" value="NZ_JBBNGS010000004.1"/>
</dbReference>
<feature type="domain" description="HTH gntR-type" evidence="4">
    <location>
        <begin position="4"/>
        <end position="72"/>
    </location>
</feature>
<dbReference type="PANTHER" id="PTHR44846:SF1">
    <property type="entry name" value="MANNOSYL-D-GLYCERATE TRANSPORT_METABOLISM SYSTEM REPRESSOR MNGR-RELATED"/>
    <property type="match status" value="1"/>
</dbReference>
<dbReference type="InterPro" id="IPR028978">
    <property type="entry name" value="Chorismate_lyase_/UTRA_dom_sf"/>
</dbReference>
<protein>
    <submittedName>
        <fullName evidence="5">GntR family transcriptional regulator</fullName>
    </submittedName>
</protein>